<keyword evidence="8" id="KW-1185">Reference proteome</keyword>
<accession>A0ABU1IMK0</accession>
<evidence type="ECO:0000256" key="2">
    <source>
        <dbReference type="ARBA" id="ARBA00022692"/>
    </source>
</evidence>
<evidence type="ECO:0000256" key="5">
    <source>
        <dbReference type="SAM" id="Phobius"/>
    </source>
</evidence>
<dbReference type="PANTHER" id="PTHR21016:SF25">
    <property type="entry name" value="TM2 DOMAIN-CONTAINING PROTEIN DDB_G0277895-RELATED"/>
    <property type="match status" value="1"/>
</dbReference>
<proteinExistence type="predicted"/>
<evidence type="ECO:0000256" key="3">
    <source>
        <dbReference type="ARBA" id="ARBA00022989"/>
    </source>
</evidence>
<organism evidence="7 8">
    <name type="scientific">Desmospora profundinema</name>
    <dbReference type="NCBI Taxonomy" id="1571184"/>
    <lineage>
        <taxon>Bacteria</taxon>
        <taxon>Bacillati</taxon>
        <taxon>Bacillota</taxon>
        <taxon>Bacilli</taxon>
        <taxon>Bacillales</taxon>
        <taxon>Thermoactinomycetaceae</taxon>
        <taxon>Desmospora</taxon>
    </lineage>
</organism>
<evidence type="ECO:0000256" key="4">
    <source>
        <dbReference type="ARBA" id="ARBA00023136"/>
    </source>
</evidence>
<keyword evidence="3 5" id="KW-1133">Transmembrane helix</keyword>
<dbReference type="InterPro" id="IPR007829">
    <property type="entry name" value="TM2"/>
</dbReference>
<evidence type="ECO:0000313" key="7">
    <source>
        <dbReference type="EMBL" id="MDR6225772.1"/>
    </source>
</evidence>
<keyword evidence="2 5" id="KW-0812">Transmembrane</keyword>
<dbReference type="InterPro" id="IPR050932">
    <property type="entry name" value="TM2D1-3-like"/>
</dbReference>
<evidence type="ECO:0000259" key="6">
    <source>
        <dbReference type="Pfam" id="PF05154"/>
    </source>
</evidence>
<dbReference type="RefSeq" id="WP_309864813.1">
    <property type="nucleotide sequence ID" value="NZ_JAVDQG010000003.1"/>
</dbReference>
<keyword evidence="4 5" id="KW-0472">Membrane</keyword>
<evidence type="ECO:0000313" key="8">
    <source>
        <dbReference type="Proteomes" id="UP001185012"/>
    </source>
</evidence>
<protein>
    <submittedName>
        <fullName evidence="7">TM2 domain-containing membrane protein YozV</fullName>
    </submittedName>
</protein>
<dbReference type="EMBL" id="JAVDQG010000003">
    <property type="protein sequence ID" value="MDR6225772.1"/>
    <property type="molecule type" value="Genomic_DNA"/>
</dbReference>
<name>A0ABU1IMK0_9BACL</name>
<evidence type="ECO:0000256" key="1">
    <source>
        <dbReference type="ARBA" id="ARBA00004141"/>
    </source>
</evidence>
<feature type="transmembrane region" description="Helical" evidence="5">
    <location>
        <begin position="31"/>
        <end position="50"/>
    </location>
</feature>
<feature type="domain" description="TM2" evidence="6">
    <location>
        <begin position="27"/>
        <end position="74"/>
    </location>
</feature>
<gene>
    <name evidence="7" type="ORF">JOE21_001770</name>
</gene>
<sequence length="121" mass="13740">MSDNVDLKSQLDSKSLSIAQTELENQKKTNLVAYLLWFFVGYFGAHRFYVGRTGSGITMLLLFLFGAILSVFLIGIPMMIAVGIWVIVDAFLLYRYVQEENIKKEREILTALAARQQQTAQ</sequence>
<comment type="subcellular location">
    <subcellularLocation>
        <location evidence="1">Membrane</location>
        <topology evidence="1">Multi-pass membrane protein</topology>
    </subcellularLocation>
</comment>
<reference evidence="7 8" key="1">
    <citation type="submission" date="2023-07" db="EMBL/GenBank/DDBJ databases">
        <title>Genomic Encyclopedia of Type Strains, Phase IV (KMG-IV): sequencing the most valuable type-strain genomes for metagenomic binning, comparative biology and taxonomic classification.</title>
        <authorList>
            <person name="Goeker M."/>
        </authorList>
    </citation>
    <scope>NUCLEOTIDE SEQUENCE [LARGE SCALE GENOMIC DNA]</scope>
    <source>
        <strain evidence="7 8">DSM 45903</strain>
    </source>
</reference>
<dbReference type="Proteomes" id="UP001185012">
    <property type="component" value="Unassembled WGS sequence"/>
</dbReference>
<dbReference type="Pfam" id="PF05154">
    <property type="entry name" value="TM2"/>
    <property type="match status" value="1"/>
</dbReference>
<dbReference type="PANTHER" id="PTHR21016">
    <property type="entry name" value="BETA-AMYLOID BINDING PROTEIN-RELATED"/>
    <property type="match status" value="1"/>
</dbReference>
<comment type="caution">
    <text evidence="7">The sequence shown here is derived from an EMBL/GenBank/DDBJ whole genome shotgun (WGS) entry which is preliminary data.</text>
</comment>